<dbReference type="Gene3D" id="1.10.510.10">
    <property type="entry name" value="Transferase(Phosphotransferase) domain 1"/>
    <property type="match status" value="1"/>
</dbReference>
<evidence type="ECO:0000259" key="7">
    <source>
        <dbReference type="PROSITE" id="PS50011"/>
    </source>
</evidence>
<dbReference type="PROSITE" id="PS50011">
    <property type="entry name" value="PROTEIN_KINASE_DOM"/>
    <property type="match status" value="1"/>
</dbReference>
<dbReference type="GO" id="GO:0004674">
    <property type="term" value="F:protein serine/threonine kinase activity"/>
    <property type="evidence" value="ECO:0007669"/>
    <property type="project" value="UniProtKB-KW"/>
</dbReference>
<keyword evidence="5 8" id="KW-0418">Kinase</keyword>
<comment type="caution">
    <text evidence="8">The sequence shown here is derived from an EMBL/GenBank/DDBJ whole genome shotgun (WGS) entry which is preliminary data.</text>
</comment>
<feature type="non-terminal residue" evidence="8">
    <location>
        <position position="83"/>
    </location>
</feature>
<dbReference type="PANTHER" id="PTHR46485:SF5">
    <property type="entry name" value="CENTER DIVIDER, ISOFORM A"/>
    <property type="match status" value="1"/>
</dbReference>
<evidence type="ECO:0000313" key="8">
    <source>
        <dbReference type="EMBL" id="PKK78964.1"/>
    </source>
</evidence>
<comment type="similarity">
    <text evidence="1">Belongs to the protein kinase superfamily. TKL Ser/Thr protein kinase family.</text>
</comment>
<dbReference type="InterPro" id="IPR000719">
    <property type="entry name" value="Prot_kinase_dom"/>
</dbReference>
<protein>
    <submittedName>
        <fullName evidence="8">Kinase-like protein</fullName>
    </submittedName>
</protein>
<name>A0A2N1NYK5_9GLOM</name>
<dbReference type="Pfam" id="PF07714">
    <property type="entry name" value="PK_Tyr_Ser-Thr"/>
    <property type="match status" value="1"/>
</dbReference>
<sequence>MMVLQYANEGTLRDYLGNKERFDSLSWERKIQMALDITKGLQCLHDKQIIHRDLHSKNILVNDGKLMIADLGLSKQLTVQSNS</sequence>
<evidence type="ECO:0000256" key="2">
    <source>
        <dbReference type="ARBA" id="ARBA00022527"/>
    </source>
</evidence>
<proteinExistence type="inferred from homology"/>
<evidence type="ECO:0000313" key="9">
    <source>
        <dbReference type="Proteomes" id="UP000233469"/>
    </source>
</evidence>
<dbReference type="InterPro" id="IPR001245">
    <property type="entry name" value="Ser-Thr/Tyr_kinase_cat_dom"/>
</dbReference>
<dbReference type="InterPro" id="IPR011009">
    <property type="entry name" value="Kinase-like_dom_sf"/>
</dbReference>
<dbReference type="Proteomes" id="UP000233469">
    <property type="component" value="Unassembled WGS sequence"/>
</dbReference>
<feature type="domain" description="Protein kinase" evidence="7">
    <location>
        <begin position="1"/>
        <end position="83"/>
    </location>
</feature>
<organism evidence="8 9">
    <name type="scientific">Rhizophagus irregularis</name>
    <dbReference type="NCBI Taxonomy" id="588596"/>
    <lineage>
        <taxon>Eukaryota</taxon>
        <taxon>Fungi</taxon>
        <taxon>Fungi incertae sedis</taxon>
        <taxon>Mucoromycota</taxon>
        <taxon>Glomeromycotina</taxon>
        <taxon>Glomeromycetes</taxon>
        <taxon>Glomerales</taxon>
        <taxon>Glomeraceae</taxon>
        <taxon>Rhizophagus</taxon>
    </lineage>
</organism>
<evidence type="ECO:0000256" key="3">
    <source>
        <dbReference type="ARBA" id="ARBA00022679"/>
    </source>
</evidence>
<dbReference type="GO" id="GO:0005524">
    <property type="term" value="F:ATP binding"/>
    <property type="evidence" value="ECO:0007669"/>
    <property type="project" value="UniProtKB-KW"/>
</dbReference>
<dbReference type="PANTHER" id="PTHR46485">
    <property type="entry name" value="LIM DOMAIN KINASE 1"/>
    <property type="match status" value="1"/>
</dbReference>
<accession>A0A2N1NYK5</accession>
<keyword evidence="4" id="KW-0547">Nucleotide-binding</keyword>
<dbReference type="SUPFAM" id="SSF56112">
    <property type="entry name" value="Protein kinase-like (PK-like)"/>
    <property type="match status" value="1"/>
</dbReference>
<dbReference type="EMBL" id="LLXL01000062">
    <property type="protein sequence ID" value="PKK78964.1"/>
    <property type="molecule type" value="Genomic_DNA"/>
</dbReference>
<evidence type="ECO:0000256" key="4">
    <source>
        <dbReference type="ARBA" id="ARBA00022741"/>
    </source>
</evidence>
<evidence type="ECO:0000256" key="5">
    <source>
        <dbReference type="ARBA" id="ARBA00022777"/>
    </source>
</evidence>
<keyword evidence="2" id="KW-0723">Serine/threonine-protein kinase</keyword>
<evidence type="ECO:0000256" key="1">
    <source>
        <dbReference type="ARBA" id="ARBA00005843"/>
    </source>
</evidence>
<keyword evidence="3" id="KW-0808">Transferase</keyword>
<keyword evidence="6" id="KW-0067">ATP-binding</keyword>
<dbReference type="AlphaFoldDB" id="A0A2N1NYK5"/>
<gene>
    <name evidence="8" type="ORF">RhiirC2_728393</name>
</gene>
<evidence type="ECO:0000256" key="6">
    <source>
        <dbReference type="ARBA" id="ARBA00022840"/>
    </source>
</evidence>
<dbReference type="InterPro" id="IPR050940">
    <property type="entry name" value="Actin_reg-Ser/Thr_kinase"/>
</dbReference>
<reference evidence="8 9" key="2">
    <citation type="submission" date="2017-10" db="EMBL/GenBank/DDBJ databases">
        <title>Extensive intraspecific genome diversity in a model arbuscular mycorrhizal fungus.</title>
        <authorList>
            <person name="Chen E.C.H."/>
            <person name="Morin E."/>
            <person name="Baudet D."/>
            <person name="Noel J."/>
            <person name="Ndikumana S."/>
            <person name="Charron P."/>
            <person name="St-Onge C."/>
            <person name="Giorgi J."/>
            <person name="Grigoriev I.V."/>
            <person name="Roux C."/>
            <person name="Martin F.M."/>
            <person name="Corradi N."/>
        </authorList>
    </citation>
    <scope>NUCLEOTIDE SEQUENCE [LARGE SCALE GENOMIC DNA]</scope>
    <source>
        <strain evidence="8 9">C2</strain>
    </source>
</reference>
<reference evidence="8 9" key="1">
    <citation type="submission" date="2016-04" db="EMBL/GenBank/DDBJ databases">
        <title>Genome analyses suggest a sexual origin of heterokaryosis in a supposedly ancient asexual fungus.</title>
        <authorList>
            <person name="Ropars J."/>
            <person name="Sedzielewska K."/>
            <person name="Noel J."/>
            <person name="Charron P."/>
            <person name="Farinelli L."/>
            <person name="Marton T."/>
            <person name="Kruger M."/>
            <person name="Pelin A."/>
            <person name="Brachmann A."/>
            <person name="Corradi N."/>
        </authorList>
    </citation>
    <scope>NUCLEOTIDE SEQUENCE [LARGE SCALE GENOMIC DNA]</scope>
    <source>
        <strain evidence="8 9">C2</strain>
    </source>
</reference>